<reference evidence="1 2" key="1">
    <citation type="submission" date="2016-10" db="EMBL/GenBank/DDBJ databases">
        <authorList>
            <person name="de Groot N.N."/>
        </authorList>
    </citation>
    <scope>NUCLEOTIDE SEQUENCE [LARGE SCALE GENOMIC DNA]</scope>
    <source>
        <strain evidence="1 2">CGMCC 1.6133</strain>
    </source>
</reference>
<dbReference type="CDD" id="cd00719">
    <property type="entry name" value="GIY-YIG_SF"/>
    <property type="match status" value="1"/>
</dbReference>
<keyword evidence="1" id="KW-0378">Hydrolase</keyword>
<dbReference type="Proteomes" id="UP000198525">
    <property type="component" value="Unassembled WGS sequence"/>
</dbReference>
<gene>
    <name evidence="1" type="ORF">SAMN04487954_110143</name>
</gene>
<name>A0A1G8YLK6_9GAMM</name>
<keyword evidence="1" id="KW-0540">Nuclease</keyword>
<dbReference type="STRING" id="376427.SAMN04487954_110143"/>
<dbReference type="OrthoDB" id="3352419at2"/>
<keyword evidence="2" id="KW-1185">Reference proteome</keyword>
<sequence>MSARTYFQELEFDLPSKLLEELVRLFGEMPAGPLNAEALGHVEEEQGVYQLFKDGQLVYIGKTDAEAGLKKRLSRHAAKIQSRRNLPVEQVTFKAIRVYVFTAMDLESLLISHYREAGQQPDWQHSGFGSNDPGKERDTTRVKETNFDAQYPIDLDFQVTIEADGNAITVAELLQQMKKQLAYNIRFETRRGGGRKPHQDLEDAEVQLPSKTGTVLSFLKLAKRELGASWRITALPGYVIAYKNDRRPIPSGTIIEAD</sequence>
<proteinExistence type="predicted"/>
<organism evidence="1 2">
    <name type="scientific">Billgrantia gudaonensis</name>
    <dbReference type="NCBI Taxonomy" id="376427"/>
    <lineage>
        <taxon>Bacteria</taxon>
        <taxon>Pseudomonadati</taxon>
        <taxon>Pseudomonadota</taxon>
        <taxon>Gammaproteobacteria</taxon>
        <taxon>Oceanospirillales</taxon>
        <taxon>Halomonadaceae</taxon>
        <taxon>Billgrantia</taxon>
    </lineage>
</organism>
<evidence type="ECO:0000313" key="2">
    <source>
        <dbReference type="Proteomes" id="UP000198525"/>
    </source>
</evidence>
<protein>
    <submittedName>
        <fullName evidence="1">Eco29kI restriction endonuclease</fullName>
    </submittedName>
</protein>
<dbReference type="EMBL" id="FNES01000010">
    <property type="protein sequence ID" value="SDK03651.1"/>
    <property type="molecule type" value="Genomic_DNA"/>
</dbReference>
<accession>A0A1G8YLK6</accession>
<dbReference type="AlphaFoldDB" id="A0A1G8YLK6"/>
<dbReference type="RefSeq" id="WP_089686860.1">
    <property type="nucleotide sequence ID" value="NZ_FNES01000010.1"/>
</dbReference>
<keyword evidence="1" id="KW-0255">Endonuclease</keyword>
<dbReference type="GO" id="GO:0004519">
    <property type="term" value="F:endonuclease activity"/>
    <property type="evidence" value="ECO:0007669"/>
    <property type="project" value="UniProtKB-KW"/>
</dbReference>
<evidence type="ECO:0000313" key="1">
    <source>
        <dbReference type="EMBL" id="SDK03651.1"/>
    </source>
</evidence>